<dbReference type="PANTHER" id="PTHR37299:SF1">
    <property type="entry name" value="STAGE 0 SPORULATION PROTEIN A HOMOLOG"/>
    <property type="match status" value="1"/>
</dbReference>
<evidence type="ECO:0000313" key="4">
    <source>
        <dbReference type="EMBL" id="ANF96294.1"/>
    </source>
</evidence>
<dbReference type="Gene3D" id="3.40.50.2300">
    <property type="match status" value="1"/>
</dbReference>
<dbReference type="STRING" id="1616788.AR543_09955"/>
<reference evidence="5" key="1">
    <citation type="submission" date="2015-10" db="EMBL/GenBank/DDBJ databases">
        <title>Genome of Paenibacillus bovis sp. nov.</title>
        <authorList>
            <person name="Wu Z."/>
            <person name="Gao C."/>
            <person name="Liu Z."/>
            <person name="Zheng H."/>
        </authorList>
    </citation>
    <scope>NUCLEOTIDE SEQUENCE [LARGE SCALE GENOMIC DNA]</scope>
    <source>
        <strain evidence="5">BD3526</strain>
    </source>
</reference>
<dbReference type="InterPro" id="IPR011006">
    <property type="entry name" value="CheY-like_superfamily"/>
</dbReference>
<evidence type="ECO:0000259" key="2">
    <source>
        <dbReference type="PROSITE" id="PS50110"/>
    </source>
</evidence>
<dbReference type="AlphaFoldDB" id="A0A172ZF59"/>
<feature type="domain" description="HTH LytTR-type" evidence="3">
    <location>
        <begin position="169"/>
        <end position="239"/>
    </location>
</feature>
<dbReference type="KEGG" id="pbv:AR543_09955"/>
<feature type="modified residue" description="4-aspartylphosphate" evidence="1">
    <location>
        <position position="60"/>
    </location>
</feature>
<dbReference type="GO" id="GO:0000156">
    <property type="term" value="F:phosphorelay response regulator activity"/>
    <property type="evidence" value="ECO:0007669"/>
    <property type="project" value="InterPro"/>
</dbReference>
<accession>A0A172ZF59</accession>
<dbReference type="PROSITE" id="PS50110">
    <property type="entry name" value="RESPONSE_REGULATORY"/>
    <property type="match status" value="1"/>
</dbReference>
<dbReference type="InterPro" id="IPR007492">
    <property type="entry name" value="LytTR_DNA-bd_dom"/>
</dbReference>
<keyword evidence="1" id="KW-0597">Phosphoprotein</keyword>
<evidence type="ECO:0000256" key="1">
    <source>
        <dbReference type="PROSITE-ProRule" id="PRU00169"/>
    </source>
</evidence>
<dbReference type="RefSeq" id="WP_060534024.1">
    <property type="nucleotide sequence ID" value="NZ_CP013023.1"/>
</dbReference>
<dbReference type="Pfam" id="PF04397">
    <property type="entry name" value="LytTR"/>
    <property type="match status" value="1"/>
</dbReference>
<sequence>MYRVAICDDSSQQRAQVRQLLTALSVRTGVEFVMEEFASGELLLQHYEQAQPSFHAWILDVEMPGRSGIETARKLREWQHMDEQIIFLTSYPEYMVDSFDVMTFQYLIKPVQPERFDEVILSLYRYWESQEHKLLVIKSGYDELVIKHDDLIAIEAVKSLTFKNKLHFITAQDTYESKGVLATYASALKEQNFLQIHRSVIINMRHAKKFAGNQVLMSNGLELPIGRSRVKEVKDACTRFMIKELN</sequence>
<keyword evidence="5" id="KW-1185">Reference proteome</keyword>
<dbReference type="PANTHER" id="PTHR37299">
    <property type="entry name" value="TRANSCRIPTIONAL REGULATOR-RELATED"/>
    <property type="match status" value="1"/>
</dbReference>
<protein>
    <submittedName>
        <fullName evidence="4">DNA-binding response regulator</fullName>
    </submittedName>
</protein>
<evidence type="ECO:0000259" key="3">
    <source>
        <dbReference type="PROSITE" id="PS50930"/>
    </source>
</evidence>
<dbReference type="OrthoDB" id="9809318at2"/>
<dbReference type="EMBL" id="CP013023">
    <property type="protein sequence ID" value="ANF96294.1"/>
    <property type="molecule type" value="Genomic_DNA"/>
</dbReference>
<dbReference type="Gene3D" id="2.40.50.1020">
    <property type="entry name" value="LytTr DNA-binding domain"/>
    <property type="match status" value="1"/>
</dbReference>
<name>A0A172ZF59_9BACL</name>
<dbReference type="InterPro" id="IPR046947">
    <property type="entry name" value="LytR-like"/>
</dbReference>
<reference evidence="4 5" key="2">
    <citation type="journal article" date="2016" name="Int. J. Syst. Evol. Microbiol.">
        <title>Paenibacillus bovis sp. nov., isolated from raw yak (Bos grunniens) milk.</title>
        <authorList>
            <person name="Gao C."/>
            <person name="Han J."/>
            <person name="Liu Z."/>
            <person name="Xu X."/>
            <person name="Hang F."/>
            <person name="Wu Z."/>
        </authorList>
    </citation>
    <scope>NUCLEOTIDE SEQUENCE [LARGE SCALE GENOMIC DNA]</scope>
    <source>
        <strain evidence="4 5">BD3526</strain>
    </source>
</reference>
<dbReference type="PROSITE" id="PS50930">
    <property type="entry name" value="HTH_LYTTR"/>
    <property type="match status" value="1"/>
</dbReference>
<feature type="domain" description="Response regulatory" evidence="2">
    <location>
        <begin position="3"/>
        <end position="124"/>
    </location>
</feature>
<evidence type="ECO:0000313" key="5">
    <source>
        <dbReference type="Proteomes" id="UP000078148"/>
    </source>
</evidence>
<proteinExistence type="predicted"/>
<dbReference type="GO" id="GO:0003677">
    <property type="term" value="F:DNA binding"/>
    <property type="evidence" value="ECO:0007669"/>
    <property type="project" value="UniProtKB-KW"/>
</dbReference>
<dbReference type="Pfam" id="PF00072">
    <property type="entry name" value="Response_reg"/>
    <property type="match status" value="1"/>
</dbReference>
<dbReference type="SMART" id="SM00448">
    <property type="entry name" value="REC"/>
    <property type="match status" value="1"/>
</dbReference>
<gene>
    <name evidence="4" type="ORF">AR543_09955</name>
</gene>
<keyword evidence="4" id="KW-0238">DNA-binding</keyword>
<organism evidence="4 5">
    <name type="scientific">Paenibacillus bovis</name>
    <dbReference type="NCBI Taxonomy" id="1616788"/>
    <lineage>
        <taxon>Bacteria</taxon>
        <taxon>Bacillati</taxon>
        <taxon>Bacillota</taxon>
        <taxon>Bacilli</taxon>
        <taxon>Bacillales</taxon>
        <taxon>Paenibacillaceae</taxon>
        <taxon>Paenibacillus</taxon>
    </lineage>
</organism>
<dbReference type="SMART" id="SM00850">
    <property type="entry name" value="LytTR"/>
    <property type="match status" value="1"/>
</dbReference>
<dbReference type="InterPro" id="IPR001789">
    <property type="entry name" value="Sig_transdc_resp-reg_receiver"/>
</dbReference>
<dbReference type="SUPFAM" id="SSF52172">
    <property type="entry name" value="CheY-like"/>
    <property type="match status" value="1"/>
</dbReference>
<dbReference type="Proteomes" id="UP000078148">
    <property type="component" value="Chromosome"/>
</dbReference>